<protein>
    <recommendedName>
        <fullName evidence="2">Citryl-CoA lyase</fullName>
    </recommendedName>
</protein>
<reference evidence="1" key="1">
    <citation type="journal article" date="2015" name="Nature">
        <title>Complex archaea that bridge the gap between prokaryotes and eukaryotes.</title>
        <authorList>
            <person name="Spang A."/>
            <person name="Saw J.H."/>
            <person name="Jorgensen S.L."/>
            <person name="Zaremba-Niedzwiedzka K."/>
            <person name="Martijn J."/>
            <person name="Lind A.E."/>
            <person name="van Eijk R."/>
            <person name="Schleper C."/>
            <person name="Guy L."/>
            <person name="Ettema T.J."/>
        </authorList>
    </citation>
    <scope>NUCLEOTIDE SEQUENCE</scope>
</reference>
<evidence type="ECO:0000313" key="1">
    <source>
        <dbReference type="EMBL" id="KKL20891.1"/>
    </source>
</evidence>
<proteinExistence type="predicted"/>
<dbReference type="EMBL" id="LAZR01037929">
    <property type="protein sequence ID" value="KKL20891.1"/>
    <property type="molecule type" value="Genomic_DNA"/>
</dbReference>
<evidence type="ECO:0008006" key="2">
    <source>
        <dbReference type="Google" id="ProtNLM"/>
    </source>
</evidence>
<organism evidence="1">
    <name type="scientific">marine sediment metagenome</name>
    <dbReference type="NCBI Taxonomy" id="412755"/>
    <lineage>
        <taxon>unclassified sequences</taxon>
        <taxon>metagenomes</taxon>
        <taxon>ecological metagenomes</taxon>
    </lineage>
</organism>
<comment type="caution">
    <text evidence="1">The sequence shown here is derived from an EMBL/GenBank/DDBJ whole genome shotgun (WGS) entry which is preliminary data.</text>
</comment>
<accession>A0A0F9DT94</accession>
<sequence length="272" mass="29807">MTESKKKEQITTKIWSEVAEDDNPFAAATCYCAGFDVYGDLLGKASYIEYLYLLFKLEPATEQQKKMLEGLAIALANPGPRDHSVRAAMNAGVGGSTRASALMAAVAVGAGNLGGGREVYNAVHYWEQCGMDLAAWEEMIKNPPVEERVDVWVPMEHAPGFDPNGTSCATPVRQSLSYLADIGCSEKLNWLHQNREILEGYACAPLAMSGVAAAVMHDLELMPDQSEMLFILLRLPGAAVHALEQEGLGWRRYPFFGDGLKLQEYHSTESEE</sequence>
<dbReference type="AlphaFoldDB" id="A0A0F9DT94"/>
<name>A0A0F9DT94_9ZZZZ</name>
<gene>
    <name evidence="1" type="ORF">LCGC14_2450930</name>
</gene>